<comment type="catalytic activity">
    <reaction evidence="12">
        <text>L-seryl-[protein] + ATP = O-phospho-L-seryl-[protein] + ADP + H(+)</text>
        <dbReference type="Rhea" id="RHEA:17989"/>
        <dbReference type="Rhea" id="RHEA-COMP:9863"/>
        <dbReference type="Rhea" id="RHEA-COMP:11604"/>
        <dbReference type="ChEBI" id="CHEBI:15378"/>
        <dbReference type="ChEBI" id="CHEBI:29999"/>
        <dbReference type="ChEBI" id="CHEBI:30616"/>
        <dbReference type="ChEBI" id="CHEBI:83421"/>
        <dbReference type="ChEBI" id="CHEBI:456216"/>
        <dbReference type="EC" id="2.7.11.24"/>
    </reaction>
</comment>
<evidence type="ECO:0000256" key="3">
    <source>
        <dbReference type="ARBA" id="ARBA00012411"/>
    </source>
</evidence>
<reference evidence="15" key="2">
    <citation type="submission" date="2025-09" db="UniProtKB">
        <authorList>
            <consortium name="Ensembl"/>
        </authorList>
    </citation>
    <scope>IDENTIFICATION</scope>
</reference>
<dbReference type="Gene3D" id="3.30.200.20">
    <property type="entry name" value="Phosphorylase Kinase, domain 1"/>
    <property type="match status" value="2"/>
</dbReference>
<evidence type="ECO:0000256" key="4">
    <source>
        <dbReference type="ARBA" id="ARBA00022527"/>
    </source>
</evidence>
<dbReference type="PANTHER" id="PTHR24055">
    <property type="entry name" value="MITOGEN-ACTIVATED PROTEIN KINASE"/>
    <property type="match status" value="1"/>
</dbReference>
<dbReference type="SUPFAM" id="SSF56112">
    <property type="entry name" value="Protein kinase-like (PK-like)"/>
    <property type="match status" value="1"/>
</dbReference>
<protein>
    <recommendedName>
        <fullName evidence="3">mitogen-activated protein kinase</fullName>
        <ecNumber evidence="3">2.7.11.24</ecNumber>
    </recommendedName>
</protein>
<evidence type="ECO:0000256" key="5">
    <source>
        <dbReference type="ARBA" id="ARBA00022553"/>
    </source>
</evidence>
<dbReference type="InterPro" id="IPR000719">
    <property type="entry name" value="Prot_kinase_dom"/>
</dbReference>
<evidence type="ECO:0000256" key="2">
    <source>
        <dbReference type="ARBA" id="ARBA00008832"/>
    </source>
</evidence>
<evidence type="ECO:0000256" key="6">
    <source>
        <dbReference type="ARBA" id="ARBA00022679"/>
    </source>
</evidence>
<dbReference type="Proteomes" id="UP000694403">
    <property type="component" value="Unplaced"/>
</dbReference>
<evidence type="ECO:0000256" key="11">
    <source>
        <dbReference type="ARBA" id="ARBA00047592"/>
    </source>
</evidence>
<keyword evidence="10" id="KW-0346">Stress response</keyword>
<evidence type="ECO:0000256" key="12">
    <source>
        <dbReference type="ARBA" id="ARBA00048312"/>
    </source>
</evidence>
<comment type="cofactor">
    <cofactor evidence="1">
        <name>Mg(2+)</name>
        <dbReference type="ChEBI" id="CHEBI:18420"/>
    </cofactor>
</comment>
<name>A0A8C3T8M0_CHESE</name>
<dbReference type="FunFam" id="1.10.510.10:FF:000624">
    <property type="entry name" value="Mitogen-activated protein kinase"/>
    <property type="match status" value="1"/>
</dbReference>
<evidence type="ECO:0000313" key="16">
    <source>
        <dbReference type="Proteomes" id="UP000694403"/>
    </source>
</evidence>
<dbReference type="FunFam" id="3.30.200.20:FF:000769">
    <property type="entry name" value="Mitogen-activated protein kinase 14"/>
    <property type="match status" value="1"/>
</dbReference>
<dbReference type="InterPro" id="IPR050117">
    <property type="entry name" value="MAPK"/>
</dbReference>
<reference evidence="15" key="1">
    <citation type="submission" date="2025-08" db="UniProtKB">
        <authorList>
            <consortium name="Ensembl"/>
        </authorList>
    </citation>
    <scope>IDENTIFICATION</scope>
</reference>
<comment type="catalytic activity">
    <reaction evidence="11">
        <text>L-threonyl-[protein] + ATP = O-phospho-L-threonyl-[protein] + ADP + H(+)</text>
        <dbReference type="Rhea" id="RHEA:46608"/>
        <dbReference type="Rhea" id="RHEA-COMP:11060"/>
        <dbReference type="Rhea" id="RHEA-COMP:11605"/>
        <dbReference type="ChEBI" id="CHEBI:15378"/>
        <dbReference type="ChEBI" id="CHEBI:30013"/>
        <dbReference type="ChEBI" id="CHEBI:30616"/>
        <dbReference type="ChEBI" id="CHEBI:61977"/>
        <dbReference type="ChEBI" id="CHEBI:456216"/>
        <dbReference type="EC" id="2.7.11.24"/>
    </reaction>
</comment>
<dbReference type="InterPro" id="IPR011009">
    <property type="entry name" value="Kinase-like_dom_sf"/>
</dbReference>
<dbReference type="AlphaFoldDB" id="A0A8C3T8M0"/>
<keyword evidence="9 13" id="KW-0067">ATP-binding</keyword>
<dbReference type="Ensembl" id="ENSCSRT00000027706.1">
    <property type="protein sequence ID" value="ENSCSRP00000026598.1"/>
    <property type="gene ID" value="ENSCSRG00000019782.1"/>
</dbReference>
<feature type="binding site" evidence="13">
    <location>
        <position position="55"/>
    </location>
    <ligand>
        <name>ATP</name>
        <dbReference type="ChEBI" id="CHEBI:30616"/>
    </ligand>
</feature>
<evidence type="ECO:0000256" key="13">
    <source>
        <dbReference type="PROSITE-ProRule" id="PRU10141"/>
    </source>
</evidence>
<dbReference type="Gene3D" id="1.10.510.10">
    <property type="entry name" value="Transferase(Phosphotransferase) domain 1"/>
    <property type="match status" value="1"/>
</dbReference>
<dbReference type="GO" id="GO:0004707">
    <property type="term" value="F:MAP kinase activity"/>
    <property type="evidence" value="ECO:0007669"/>
    <property type="project" value="UniProtKB-EC"/>
</dbReference>
<feature type="domain" description="Protein kinase" evidence="14">
    <location>
        <begin position="25"/>
        <end position="276"/>
    </location>
</feature>
<dbReference type="Pfam" id="PF00069">
    <property type="entry name" value="Pkinase"/>
    <property type="match status" value="2"/>
</dbReference>
<evidence type="ECO:0000256" key="1">
    <source>
        <dbReference type="ARBA" id="ARBA00001946"/>
    </source>
</evidence>
<dbReference type="InterPro" id="IPR017441">
    <property type="entry name" value="Protein_kinase_ATP_BS"/>
</dbReference>
<keyword evidence="5" id="KW-0597">Phosphoprotein</keyword>
<evidence type="ECO:0000256" key="7">
    <source>
        <dbReference type="ARBA" id="ARBA00022741"/>
    </source>
</evidence>
<evidence type="ECO:0000256" key="10">
    <source>
        <dbReference type="ARBA" id="ARBA00023016"/>
    </source>
</evidence>
<evidence type="ECO:0000313" key="15">
    <source>
        <dbReference type="Ensembl" id="ENSCSRP00000026598.1"/>
    </source>
</evidence>
<dbReference type="PROSITE" id="PS00107">
    <property type="entry name" value="PROTEIN_KINASE_ATP"/>
    <property type="match status" value="1"/>
</dbReference>
<dbReference type="EC" id="2.7.11.24" evidence="3"/>
<dbReference type="PROSITE" id="PS50011">
    <property type="entry name" value="PROTEIN_KINASE_DOM"/>
    <property type="match status" value="1"/>
</dbReference>
<comment type="similarity">
    <text evidence="2">Belongs to the protein kinase superfamily. CMGC Ser/Thr protein kinase family. MAP kinase subfamily.</text>
</comment>
<dbReference type="GO" id="GO:0005524">
    <property type="term" value="F:ATP binding"/>
    <property type="evidence" value="ECO:0007669"/>
    <property type="project" value="UniProtKB-UniRule"/>
</dbReference>
<accession>A0A8C3T8M0</accession>
<evidence type="ECO:0000259" key="14">
    <source>
        <dbReference type="PROSITE" id="PS50011"/>
    </source>
</evidence>
<keyword evidence="16" id="KW-1185">Reference proteome</keyword>
<keyword evidence="6" id="KW-0808">Transferase</keyword>
<keyword evidence="8" id="KW-0418">Kinase</keyword>
<organism evidence="15 16">
    <name type="scientific">Chelydra serpentina</name>
    <name type="common">Snapping turtle</name>
    <name type="synonym">Testudo serpentina</name>
    <dbReference type="NCBI Taxonomy" id="8475"/>
    <lineage>
        <taxon>Eukaryota</taxon>
        <taxon>Metazoa</taxon>
        <taxon>Chordata</taxon>
        <taxon>Craniata</taxon>
        <taxon>Vertebrata</taxon>
        <taxon>Euteleostomi</taxon>
        <taxon>Archelosauria</taxon>
        <taxon>Testudinata</taxon>
        <taxon>Testudines</taxon>
        <taxon>Cryptodira</taxon>
        <taxon>Durocryptodira</taxon>
        <taxon>Americhelydia</taxon>
        <taxon>Chelydroidea</taxon>
        <taxon>Chelydridae</taxon>
        <taxon>Chelydra</taxon>
    </lineage>
</organism>
<evidence type="ECO:0000256" key="9">
    <source>
        <dbReference type="ARBA" id="ARBA00022840"/>
    </source>
</evidence>
<proteinExistence type="inferred from homology"/>
<keyword evidence="4" id="KW-0723">Serine/threonine-protein kinase</keyword>
<sequence>MSLTRRKGFYRQEVNKTVWELPRRYTSINPVGSGAYGSVCSAIDKKMGEKVAIKKLCRPFQSEIFAKRSYRELMLLKHMQHENVIGLLDVFTSATSFNGFQDFYLVMPYMRTDLQKIMGHEFSDEKIQYLVYQMLKGLKVGGISLFLPSPSPSSVDLAPEVILNWMHYNQTVDIWSVGCIMAEMLTGKTLFKGKDYLDQLTQILKVTGLPGEEFVQKLEDKAAKKYIQSLPKIPKMDLSRLFPKANPLAVDLLDKMLQLDVGKRLTATEALAHAYFDQFRDIEEETEAQQSYDDSLEHEKLSIDEWRRHTYNEIQSFSPIARKDSKRRSGMSL</sequence>
<keyword evidence="7 13" id="KW-0547">Nucleotide-binding</keyword>
<evidence type="ECO:0000256" key="8">
    <source>
        <dbReference type="ARBA" id="ARBA00022777"/>
    </source>
</evidence>